<evidence type="ECO:0000256" key="7">
    <source>
        <dbReference type="PROSITE-ProRule" id="PRU01373"/>
    </source>
</evidence>
<dbReference type="InterPro" id="IPR038063">
    <property type="entry name" value="Transpep_catalytic_dom"/>
</dbReference>
<evidence type="ECO:0000256" key="1">
    <source>
        <dbReference type="ARBA" id="ARBA00004752"/>
    </source>
</evidence>
<keyword evidence="9" id="KW-0732">Signal</keyword>
<name>A0ABP7K2F8_9ACTN</name>
<dbReference type="Pfam" id="PF03734">
    <property type="entry name" value="YkuD"/>
    <property type="match status" value="1"/>
</dbReference>
<dbReference type="Proteomes" id="UP001501563">
    <property type="component" value="Unassembled WGS sequence"/>
</dbReference>
<sequence length="399" mass="42272">MRHTRAVPAVATLSVTVLLLTGCGAGGAEATKASPSAGGASQPPVVLTLNASDGQKHVSVTRGGQVRVTGGSITRVSLTTADGAPVPGVPSADRRSWAPGSPLRHGTSYRLTATAADGHGHTVSRRIAFTTLAEGDRYLATHVPENGSTVGVGMPVSFTFDRPVRDRKAVESAFRITTGSGQTVVGHWFGDRRLDFRPEQYWEADSDVTVRIGLDGVEGAPGAYGEQEQTIHFHVGRRQVSTVDASAHTMRVERDGALLRTIPITAGAPGRTTWNGQMVISEKLRTTRMNGATVGFAGEYDIPDVPHAMRLSSSGTFVHGNYWGPDSVFGHENISHGCVGLNDIKGGGDQGQDAAWFYDHSLVGDVVVVRNSNDRTIAPDNGLNGWNMSWSQWRAGSAL</sequence>
<dbReference type="EMBL" id="BAAAZA010000007">
    <property type="protein sequence ID" value="GAA3863704.1"/>
    <property type="molecule type" value="Genomic_DNA"/>
</dbReference>
<feature type="active site" description="Nucleophile" evidence="7">
    <location>
        <position position="338"/>
    </location>
</feature>
<dbReference type="CDD" id="cd16913">
    <property type="entry name" value="YkuD_like"/>
    <property type="match status" value="1"/>
</dbReference>
<evidence type="ECO:0000256" key="2">
    <source>
        <dbReference type="ARBA" id="ARBA00022679"/>
    </source>
</evidence>
<organism evidence="11 12">
    <name type="scientific">Streptomyces lannensis</name>
    <dbReference type="NCBI Taxonomy" id="766498"/>
    <lineage>
        <taxon>Bacteria</taxon>
        <taxon>Bacillati</taxon>
        <taxon>Actinomycetota</taxon>
        <taxon>Actinomycetes</taxon>
        <taxon>Kitasatosporales</taxon>
        <taxon>Streptomycetaceae</taxon>
        <taxon>Streptomyces</taxon>
    </lineage>
</organism>
<evidence type="ECO:0000313" key="12">
    <source>
        <dbReference type="Proteomes" id="UP001501563"/>
    </source>
</evidence>
<dbReference type="InterPro" id="IPR005490">
    <property type="entry name" value="LD_TPept_cat_dom"/>
</dbReference>
<dbReference type="Pfam" id="PF17964">
    <property type="entry name" value="Big_10"/>
    <property type="match status" value="1"/>
</dbReference>
<keyword evidence="5" id="KW-0012">Acyltransferase</keyword>
<dbReference type="PANTHER" id="PTHR30582">
    <property type="entry name" value="L,D-TRANSPEPTIDASE"/>
    <property type="match status" value="1"/>
</dbReference>
<keyword evidence="12" id="KW-1185">Reference proteome</keyword>
<evidence type="ECO:0000256" key="3">
    <source>
        <dbReference type="ARBA" id="ARBA00022960"/>
    </source>
</evidence>
<dbReference type="InterPro" id="IPR041280">
    <property type="entry name" value="Big_10"/>
</dbReference>
<dbReference type="SUPFAM" id="SSF141523">
    <property type="entry name" value="L,D-transpeptidase catalytic domain-like"/>
    <property type="match status" value="1"/>
</dbReference>
<evidence type="ECO:0000256" key="4">
    <source>
        <dbReference type="ARBA" id="ARBA00022984"/>
    </source>
</evidence>
<reference evidence="12" key="1">
    <citation type="journal article" date="2019" name="Int. J. Syst. Evol. Microbiol.">
        <title>The Global Catalogue of Microorganisms (GCM) 10K type strain sequencing project: providing services to taxonomists for standard genome sequencing and annotation.</title>
        <authorList>
            <consortium name="The Broad Institute Genomics Platform"/>
            <consortium name="The Broad Institute Genome Sequencing Center for Infectious Disease"/>
            <person name="Wu L."/>
            <person name="Ma J."/>
        </authorList>
    </citation>
    <scope>NUCLEOTIDE SEQUENCE [LARGE SCALE GENOMIC DNA]</scope>
    <source>
        <strain evidence="12">JCM 16578</strain>
    </source>
</reference>
<comment type="caution">
    <text evidence="11">The sequence shown here is derived from an EMBL/GenBank/DDBJ whole genome shotgun (WGS) entry which is preliminary data.</text>
</comment>
<protein>
    <submittedName>
        <fullName evidence="11">Ig-like domain-containing protein</fullName>
    </submittedName>
</protein>
<evidence type="ECO:0000256" key="6">
    <source>
        <dbReference type="ARBA" id="ARBA00023316"/>
    </source>
</evidence>
<gene>
    <name evidence="11" type="ORF">GCM10022207_29630</name>
</gene>
<keyword evidence="2" id="KW-0808">Transferase</keyword>
<dbReference type="RefSeq" id="WP_345548496.1">
    <property type="nucleotide sequence ID" value="NZ_BAAAZA010000007.1"/>
</dbReference>
<feature type="signal peptide" evidence="9">
    <location>
        <begin position="1"/>
        <end position="28"/>
    </location>
</feature>
<proteinExistence type="predicted"/>
<dbReference type="InterPro" id="IPR050979">
    <property type="entry name" value="LD-transpeptidase"/>
</dbReference>
<dbReference type="PROSITE" id="PS52029">
    <property type="entry name" value="LD_TPASE"/>
    <property type="match status" value="1"/>
</dbReference>
<evidence type="ECO:0000256" key="8">
    <source>
        <dbReference type="SAM" id="MobiDB-lite"/>
    </source>
</evidence>
<feature type="region of interest" description="Disordered" evidence="8">
    <location>
        <begin position="81"/>
        <end position="104"/>
    </location>
</feature>
<dbReference type="PANTHER" id="PTHR30582:SF2">
    <property type="entry name" value="L,D-TRANSPEPTIDASE YCIB-RELATED"/>
    <property type="match status" value="1"/>
</dbReference>
<dbReference type="PROSITE" id="PS51257">
    <property type="entry name" value="PROKAR_LIPOPROTEIN"/>
    <property type="match status" value="1"/>
</dbReference>
<keyword evidence="3 7" id="KW-0133">Cell shape</keyword>
<evidence type="ECO:0000259" key="10">
    <source>
        <dbReference type="PROSITE" id="PS52029"/>
    </source>
</evidence>
<feature type="domain" description="L,D-TPase catalytic" evidence="10">
    <location>
        <begin position="239"/>
        <end position="370"/>
    </location>
</feature>
<dbReference type="Gene3D" id="2.40.440.10">
    <property type="entry name" value="L,D-transpeptidase catalytic domain-like"/>
    <property type="match status" value="1"/>
</dbReference>
<dbReference type="CDD" id="cd13432">
    <property type="entry name" value="LDT_IgD_like_2"/>
    <property type="match status" value="1"/>
</dbReference>
<feature type="chain" id="PRO_5046453360" evidence="9">
    <location>
        <begin position="29"/>
        <end position="399"/>
    </location>
</feature>
<keyword evidence="6 7" id="KW-0961">Cell wall biogenesis/degradation</keyword>
<evidence type="ECO:0000256" key="9">
    <source>
        <dbReference type="SAM" id="SignalP"/>
    </source>
</evidence>
<accession>A0ABP7K2F8</accession>
<evidence type="ECO:0000256" key="5">
    <source>
        <dbReference type="ARBA" id="ARBA00023315"/>
    </source>
</evidence>
<dbReference type="Gene3D" id="2.60.40.3710">
    <property type="match status" value="1"/>
</dbReference>
<dbReference type="Gene3D" id="2.60.40.3780">
    <property type="match status" value="1"/>
</dbReference>
<feature type="active site" description="Proton donor/acceptor" evidence="7">
    <location>
        <position position="319"/>
    </location>
</feature>
<keyword evidence="4 7" id="KW-0573">Peptidoglycan synthesis</keyword>
<comment type="pathway">
    <text evidence="1 7">Cell wall biogenesis; peptidoglycan biosynthesis.</text>
</comment>
<evidence type="ECO:0000313" key="11">
    <source>
        <dbReference type="EMBL" id="GAA3863704.1"/>
    </source>
</evidence>